<accession>A0A0S4N0X5</accession>
<dbReference type="InterPro" id="IPR013216">
    <property type="entry name" value="Methyltransf_11"/>
</dbReference>
<reference evidence="3" key="1">
    <citation type="submission" date="2015-11" db="EMBL/GenBank/DDBJ databases">
        <authorList>
            <person name="Varghese N."/>
        </authorList>
    </citation>
    <scope>NUCLEOTIDE SEQUENCE [LARGE SCALE GENOMIC DNA]</scope>
</reference>
<sequence length="188" mass="21687">MHKFHHENAHRLHSEERMKILPPEEVLKSCGLSEGMTMVDLGCGSGYFTIPASRIVGEKGKIYAIDIQEEMLDKLKENGLPSNVIPLLARSDYDFPLDEGISDFTFIAFVTHENEDLEKFFNEIKRITKDDGRVVILEWKKQYEESGPPYEERIGMDEILDKLEGFGFKVIEFGELNQSHYKVICTKR</sequence>
<evidence type="ECO:0000259" key="1">
    <source>
        <dbReference type="Pfam" id="PF08241"/>
    </source>
</evidence>
<protein>
    <submittedName>
        <fullName evidence="2">Methyltransferase domain-containing protein</fullName>
    </submittedName>
</protein>
<proteinExistence type="predicted"/>
<dbReference type="PANTHER" id="PTHR43591:SF24">
    <property type="entry name" value="2-METHOXY-6-POLYPRENYL-1,4-BENZOQUINOL METHYLASE, MITOCHONDRIAL"/>
    <property type="match status" value="1"/>
</dbReference>
<dbReference type="Proteomes" id="UP000320623">
    <property type="component" value="Unassembled WGS sequence"/>
</dbReference>
<dbReference type="Pfam" id="PF08241">
    <property type="entry name" value="Methyltransf_11"/>
    <property type="match status" value="1"/>
</dbReference>
<feature type="domain" description="Methyltransferase type 11" evidence="1">
    <location>
        <begin position="39"/>
        <end position="136"/>
    </location>
</feature>
<gene>
    <name evidence="2" type="ORF">JGI1_00775</name>
</gene>
<keyword evidence="2" id="KW-0808">Transferase</keyword>
<dbReference type="InterPro" id="IPR029063">
    <property type="entry name" value="SAM-dependent_MTases_sf"/>
</dbReference>
<dbReference type="Gene3D" id="3.40.50.150">
    <property type="entry name" value="Vaccinia Virus protein VP39"/>
    <property type="match status" value="1"/>
</dbReference>
<dbReference type="CDD" id="cd02440">
    <property type="entry name" value="AdoMet_MTases"/>
    <property type="match status" value="1"/>
</dbReference>
<evidence type="ECO:0000313" key="2">
    <source>
        <dbReference type="EMBL" id="CUU03533.1"/>
    </source>
</evidence>
<dbReference type="OrthoDB" id="9784101at2"/>
<dbReference type="STRING" id="1643428.GCA_001442855_00754"/>
<keyword evidence="2" id="KW-0489">Methyltransferase</keyword>
<dbReference type="AlphaFoldDB" id="A0A0S4N0X5"/>
<dbReference type="PANTHER" id="PTHR43591">
    <property type="entry name" value="METHYLTRANSFERASE"/>
    <property type="match status" value="1"/>
</dbReference>
<dbReference type="RefSeq" id="WP_140944556.1">
    <property type="nucleotide sequence ID" value="NZ_FAOO01000004.1"/>
</dbReference>
<name>A0A0S4N0X5_9BACT</name>
<organism evidence="2 3">
    <name type="scientific">Candidatus Thermokryptus mobilis</name>
    <dbReference type="NCBI Taxonomy" id="1643428"/>
    <lineage>
        <taxon>Bacteria</taxon>
        <taxon>Pseudomonadati</taxon>
        <taxon>Candidatus Kryptoniota</taxon>
        <taxon>Candidatus Thermokryptus</taxon>
    </lineage>
</organism>
<keyword evidence="3" id="KW-1185">Reference proteome</keyword>
<evidence type="ECO:0000313" key="3">
    <source>
        <dbReference type="Proteomes" id="UP000320623"/>
    </source>
</evidence>
<dbReference type="GO" id="GO:0008757">
    <property type="term" value="F:S-adenosylmethionine-dependent methyltransferase activity"/>
    <property type="evidence" value="ECO:0007669"/>
    <property type="project" value="InterPro"/>
</dbReference>
<dbReference type="GO" id="GO:0032259">
    <property type="term" value="P:methylation"/>
    <property type="evidence" value="ECO:0007669"/>
    <property type="project" value="UniProtKB-KW"/>
</dbReference>
<dbReference type="EMBL" id="FAOO01000004">
    <property type="protein sequence ID" value="CUU03533.1"/>
    <property type="molecule type" value="Genomic_DNA"/>
</dbReference>
<dbReference type="SUPFAM" id="SSF53335">
    <property type="entry name" value="S-adenosyl-L-methionine-dependent methyltransferases"/>
    <property type="match status" value="1"/>
</dbReference>